<comment type="caution">
    <text evidence="2">The sequence shown here is derived from an EMBL/GenBank/DDBJ whole genome shotgun (WGS) entry which is preliminary data.</text>
</comment>
<gene>
    <name evidence="2" type="ORF">H4696_003897</name>
</gene>
<dbReference type="EMBL" id="JADBEG010000001">
    <property type="protein sequence ID" value="MBE1496797.1"/>
    <property type="molecule type" value="Genomic_DNA"/>
</dbReference>
<proteinExistence type="predicted"/>
<dbReference type="InterPro" id="IPR036291">
    <property type="entry name" value="NAD(P)-bd_dom_sf"/>
</dbReference>
<dbReference type="InterPro" id="IPR016040">
    <property type="entry name" value="NAD(P)-bd_dom"/>
</dbReference>
<dbReference type="PANTHER" id="PTHR43162:SF1">
    <property type="entry name" value="PRESTALK A DIFFERENTIATION PROTEIN A"/>
    <property type="match status" value="1"/>
</dbReference>
<dbReference type="PANTHER" id="PTHR43162">
    <property type="match status" value="1"/>
</dbReference>
<dbReference type="Pfam" id="PF13460">
    <property type="entry name" value="NAD_binding_10"/>
    <property type="match status" value="1"/>
</dbReference>
<reference evidence="2 3" key="1">
    <citation type="submission" date="2020-10" db="EMBL/GenBank/DDBJ databases">
        <title>Sequencing the genomes of 1000 actinobacteria strains.</title>
        <authorList>
            <person name="Klenk H.-P."/>
        </authorList>
    </citation>
    <scope>NUCLEOTIDE SEQUENCE [LARGE SCALE GENOMIC DNA]</scope>
    <source>
        <strain evidence="2 3">DSM 44653</strain>
    </source>
</reference>
<evidence type="ECO:0000259" key="1">
    <source>
        <dbReference type="Pfam" id="PF13460"/>
    </source>
</evidence>
<organism evidence="2 3">
    <name type="scientific">Amycolatopsis lexingtonensis</name>
    <dbReference type="NCBI Taxonomy" id="218822"/>
    <lineage>
        <taxon>Bacteria</taxon>
        <taxon>Bacillati</taxon>
        <taxon>Actinomycetota</taxon>
        <taxon>Actinomycetes</taxon>
        <taxon>Pseudonocardiales</taxon>
        <taxon>Pseudonocardiaceae</taxon>
        <taxon>Amycolatopsis</taxon>
    </lineage>
</organism>
<accession>A0ABR9I0R7</accession>
<sequence length="293" mass="31462">MSEKSRTVLVVGPTGNVGPHALAQLLEAGVTARALVPPGDPAVDRIPDGTEVFEGDLAEPESLVPALDGVTGVFLMWPFFTLDVSTAPAVLEVISRYTGRVAFVSSIGVHIGLEPVDNNCHAYLEQQIEKAGLTWTFLQTTGFACNALGWAGQLEGGDVVRFPYGDAVRTPVHEADLAAVGVRALTEDGHENRRYVVTGPEALSQAEQLRIIGAAAGRELAWAEVAHDDARRAMVGAGWPPTYADGALEYFATLVETPETRTDTVAEVLGRPARTFRDWAEEHAHRFRRGAAR</sequence>
<dbReference type="RefSeq" id="WP_086856343.1">
    <property type="nucleotide sequence ID" value="NZ_JADBEG010000001.1"/>
</dbReference>
<feature type="domain" description="NAD(P)-binding" evidence="1">
    <location>
        <begin position="12"/>
        <end position="187"/>
    </location>
</feature>
<keyword evidence="3" id="KW-1185">Reference proteome</keyword>
<dbReference type="Gene3D" id="3.90.25.10">
    <property type="entry name" value="UDP-galactose 4-epimerase, domain 1"/>
    <property type="match status" value="1"/>
</dbReference>
<evidence type="ECO:0000313" key="3">
    <source>
        <dbReference type="Proteomes" id="UP000631670"/>
    </source>
</evidence>
<name>A0ABR9I0R7_9PSEU</name>
<evidence type="ECO:0000313" key="2">
    <source>
        <dbReference type="EMBL" id="MBE1496797.1"/>
    </source>
</evidence>
<protein>
    <submittedName>
        <fullName evidence="2">Uncharacterized protein YbjT (DUF2867 family)</fullName>
    </submittedName>
</protein>
<dbReference type="SUPFAM" id="SSF51735">
    <property type="entry name" value="NAD(P)-binding Rossmann-fold domains"/>
    <property type="match status" value="1"/>
</dbReference>
<dbReference type="Proteomes" id="UP000631670">
    <property type="component" value="Unassembled WGS sequence"/>
</dbReference>
<dbReference type="Gene3D" id="3.40.50.720">
    <property type="entry name" value="NAD(P)-binding Rossmann-like Domain"/>
    <property type="match status" value="1"/>
</dbReference>
<dbReference type="InterPro" id="IPR051604">
    <property type="entry name" value="Ergot_Alk_Oxidoreductase"/>
</dbReference>